<comment type="caution">
    <text evidence="7">Lacks conserved residue(s) required for the propagation of feature annotation.</text>
</comment>
<proteinExistence type="inferred from homology"/>
<dbReference type="EMBL" id="KN716495">
    <property type="protein sequence ID" value="KJH44154.1"/>
    <property type="molecule type" value="Genomic_DNA"/>
</dbReference>
<name>A0A0D8XJY4_DICVI</name>
<feature type="transmembrane region" description="Helical" evidence="7">
    <location>
        <begin position="282"/>
        <end position="306"/>
    </location>
</feature>
<evidence type="ECO:0000313" key="9">
    <source>
        <dbReference type="Proteomes" id="UP000053766"/>
    </source>
</evidence>
<evidence type="ECO:0000256" key="5">
    <source>
        <dbReference type="ARBA" id="ARBA00022989"/>
    </source>
</evidence>
<feature type="transmembrane region" description="Helical" evidence="7">
    <location>
        <begin position="312"/>
        <end position="332"/>
    </location>
</feature>
<dbReference type="PANTHER" id="PTHR10766:SF176">
    <property type="entry name" value="TRANSMEMBRANE 9 SUPERFAMILY MEMBER"/>
    <property type="match status" value="1"/>
</dbReference>
<sequence>MRLVIALCFVLYTICTAFYLPGLAPVNFCEAPKQKPTCPSDVMLYVNHLDSDQSVIPYEYHRIVDNMPVTFCFNNQQDVKVCTTGFPMGCYVDANGQPRDACVIDPRFNQPDSFYIFNHVDITIEYRDMTRDQNFLDGEQVGGRIIHILVKPRSINHPSPDKLDCSEAAPPLSIKTTQNVANITYSYTVQWVKTDVKWSSRWDYILDSIPHSNIQWFSIMNSLVIVLFLSGMVGMILMRTLHRDIARYNQLDNEDDAQEEFGWKLVHGDVFRPPRNAMMLSVFIGAGCQTLLMVSITLVFACLGFLSPANRGALITFALVFYVFFGIIAGYVAARLYKIFFFTNLLLWAKGSSAAVPFGTLIALLSLWLFISTPMTFIGAFFGFKKKPIEAPVRTNQIPRQVPEQSLYTKPLPGMIMGGILPFGCIFIQLFFILNSIWIITGGGVRSLQVGSLQFTCLRTAFVFSLANSLSLV</sequence>
<keyword evidence="6 7" id="KW-0472">Membrane</keyword>
<dbReference type="Proteomes" id="UP000053766">
    <property type="component" value="Unassembled WGS sequence"/>
</dbReference>
<feature type="chain" id="PRO_5007354649" description="Transmembrane 9 superfamily member" evidence="7">
    <location>
        <begin position="18"/>
        <end position="473"/>
    </location>
</feature>
<dbReference type="GO" id="GO:0016020">
    <property type="term" value="C:membrane"/>
    <property type="evidence" value="ECO:0007669"/>
    <property type="project" value="UniProtKB-SubCell"/>
</dbReference>
<reference evidence="8 9" key="1">
    <citation type="submission" date="2013-11" db="EMBL/GenBank/DDBJ databases">
        <title>Draft genome of the bovine lungworm Dictyocaulus viviparus.</title>
        <authorList>
            <person name="Mitreva M."/>
        </authorList>
    </citation>
    <scope>NUCLEOTIDE SEQUENCE [LARGE SCALE GENOMIC DNA]</scope>
    <source>
        <strain evidence="8 9">HannoverDv2000</strain>
    </source>
</reference>
<comment type="similarity">
    <text evidence="2 7">Belongs to the nonaspanin (TM9SF) (TC 9.A.2) family.</text>
</comment>
<keyword evidence="5 7" id="KW-1133">Transmembrane helix</keyword>
<comment type="subcellular location">
    <subcellularLocation>
        <location evidence="1">Membrane</location>
        <topology evidence="1">Multi-pass membrane protein</topology>
    </subcellularLocation>
</comment>
<keyword evidence="9" id="KW-1185">Reference proteome</keyword>
<evidence type="ECO:0000256" key="3">
    <source>
        <dbReference type="ARBA" id="ARBA00022692"/>
    </source>
</evidence>
<feature type="transmembrane region" description="Helical" evidence="7">
    <location>
        <begin position="362"/>
        <end position="384"/>
    </location>
</feature>
<feature type="signal peptide" evidence="7">
    <location>
        <begin position="1"/>
        <end position="17"/>
    </location>
</feature>
<evidence type="ECO:0000256" key="2">
    <source>
        <dbReference type="ARBA" id="ARBA00005227"/>
    </source>
</evidence>
<accession>A0A0D8XJY4</accession>
<evidence type="ECO:0000256" key="4">
    <source>
        <dbReference type="ARBA" id="ARBA00022729"/>
    </source>
</evidence>
<keyword evidence="3 7" id="KW-0812">Transmembrane</keyword>
<dbReference type="OrthoDB" id="1666796at2759"/>
<organism evidence="8 9">
    <name type="scientific">Dictyocaulus viviparus</name>
    <name type="common">Bovine lungworm</name>
    <dbReference type="NCBI Taxonomy" id="29172"/>
    <lineage>
        <taxon>Eukaryota</taxon>
        <taxon>Metazoa</taxon>
        <taxon>Ecdysozoa</taxon>
        <taxon>Nematoda</taxon>
        <taxon>Chromadorea</taxon>
        <taxon>Rhabditida</taxon>
        <taxon>Rhabditina</taxon>
        <taxon>Rhabditomorpha</taxon>
        <taxon>Strongyloidea</taxon>
        <taxon>Metastrongylidae</taxon>
        <taxon>Dictyocaulus</taxon>
    </lineage>
</organism>
<dbReference type="InterPro" id="IPR004240">
    <property type="entry name" value="EMP70"/>
</dbReference>
<keyword evidence="4 7" id="KW-0732">Signal</keyword>
<evidence type="ECO:0000313" key="8">
    <source>
        <dbReference type="EMBL" id="KJH44154.1"/>
    </source>
</evidence>
<dbReference type="GO" id="GO:0072657">
    <property type="term" value="P:protein localization to membrane"/>
    <property type="evidence" value="ECO:0007669"/>
    <property type="project" value="TreeGrafter"/>
</dbReference>
<dbReference type="AlphaFoldDB" id="A0A0D8XJY4"/>
<dbReference type="PANTHER" id="PTHR10766">
    <property type="entry name" value="TRANSMEMBRANE 9 SUPERFAMILY PROTEIN"/>
    <property type="match status" value="1"/>
</dbReference>
<evidence type="ECO:0000256" key="1">
    <source>
        <dbReference type="ARBA" id="ARBA00004141"/>
    </source>
</evidence>
<dbReference type="STRING" id="29172.A0A0D8XJY4"/>
<evidence type="ECO:0000256" key="7">
    <source>
        <dbReference type="RuleBase" id="RU363079"/>
    </source>
</evidence>
<dbReference type="Pfam" id="PF02990">
    <property type="entry name" value="EMP70"/>
    <property type="match status" value="1"/>
</dbReference>
<evidence type="ECO:0000256" key="6">
    <source>
        <dbReference type="ARBA" id="ARBA00023136"/>
    </source>
</evidence>
<feature type="transmembrane region" description="Helical" evidence="7">
    <location>
        <begin position="216"/>
        <end position="238"/>
    </location>
</feature>
<feature type="transmembrane region" description="Helical" evidence="7">
    <location>
        <begin position="420"/>
        <end position="440"/>
    </location>
</feature>
<reference evidence="9" key="2">
    <citation type="journal article" date="2016" name="Sci. Rep.">
        <title>Dictyocaulus viviparus genome, variome and transcriptome elucidate lungworm biology and support future intervention.</title>
        <authorList>
            <person name="McNulty S.N."/>
            <person name="Strube C."/>
            <person name="Rosa B.A."/>
            <person name="Martin J.C."/>
            <person name="Tyagi R."/>
            <person name="Choi Y.J."/>
            <person name="Wang Q."/>
            <person name="Hallsworth Pepin K."/>
            <person name="Zhang X."/>
            <person name="Ozersky P."/>
            <person name="Wilson R.K."/>
            <person name="Sternberg P.W."/>
            <person name="Gasser R.B."/>
            <person name="Mitreva M."/>
        </authorList>
    </citation>
    <scope>NUCLEOTIDE SEQUENCE [LARGE SCALE GENOMIC DNA]</scope>
    <source>
        <strain evidence="9">HannoverDv2000</strain>
    </source>
</reference>
<protein>
    <recommendedName>
        <fullName evidence="7">Transmembrane 9 superfamily member</fullName>
    </recommendedName>
</protein>
<gene>
    <name evidence="8" type="ORF">DICVIV_09830</name>
</gene>